<dbReference type="RefSeq" id="WP_150898115.1">
    <property type="nucleotide sequence ID" value="NZ_WAAU01000003.1"/>
</dbReference>
<protein>
    <submittedName>
        <fullName evidence="1">Uncharacterized protein</fullName>
    </submittedName>
</protein>
<comment type="caution">
    <text evidence="1">The sequence shown here is derived from an EMBL/GenBank/DDBJ whole genome shotgun (WGS) entry which is preliminary data.</text>
</comment>
<sequence>MKRILIFIFFIVTQISQSQINNTDLKQLKNLVNEFDVVLKKYYPKTESNKAYQNYLEDLLQKKINPNIINEKNSFNAIKKFTEDSTFKKVWKLNPVKEENKKFIIDYNGDFYEYITKNCDQKNLKQSLLEFKKLNNNHNAKFKPSPYILVSVFTTYLGENDYDVENTKLAIAIMFYYDIIAEHKIK</sequence>
<proteinExistence type="predicted"/>
<dbReference type="EMBL" id="WAAU01000003">
    <property type="protein sequence ID" value="KAB1160486.1"/>
    <property type="molecule type" value="Genomic_DNA"/>
</dbReference>
<keyword evidence="2" id="KW-1185">Reference proteome</keyword>
<accession>A0A7J5AS77</accession>
<name>A0A7J5AS77_9FLAO</name>
<dbReference type="AlphaFoldDB" id="A0A7J5AS77"/>
<organism evidence="1 2">
    <name type="scientific">Tenacibaculum aiptasiae</name>
    <dbReference type="NCBI Taxonomy" id="426481"/>
    <lineage>
        <taxon>Bacteria</taxon>
        <taxon>Pseudomonadati</taxon>
        <taxon>Bacteroidota</taxon>
        <taxon>Flavobacteriia</taxon>
        <taxon>Flavobacteriales</taxon>
        <taxon>Flavobacteriaceae</taxon>
        <taxon>Tenacibaculum</taxon>
    </lineage>
</organism>
<evidence type="ECO:0000313" key="2">
    <source>
        <dbReference type="Proteomes" id="UP000467305"/>
    </source>
</evidence>
<evidence type="ECO:0000313" key="1">
    <source>
        <dbReference type="EMBL" id="KAB1160486.1"/>
    </source>
</evidence>
<gene>
    <name evidence="1" type="ORF">F7018_01010</name>
</gene>
<dbReference type="Proteomes" id="UP000467305">
    <property type="component" value="Unassembled WGS sequence"/>
</dbReference>
<dbReference type="OrthoDB" id="1428633at2"/>
<reference evidence="1 2" key="1">
    <citation type="submission" date="2019-09" db="EMBL/GenBank/DDBJ databases">
        <authorList>
            <person name="Cao W.R."/>
        </authorList>
    </citation>
    <scope>NUCLEOTIDE SEQUENCE [LARGE SCALE GENOMIC DNA]</scope>
    <source>
        <strain evidence="2">a4</strain>
    </source>
</reference>